<evidence type="ECO:0000259" key="8">
    <source>
        <dbReference type="Pfam" id="PF23247"/>
    </source>
</evidence>
<dbReference type="GO" id="GO:0005524">
    <property type="term" value="F:ATP binding"/>
    <property type="evidence" value="ECO:0007669"/>
    <property type="project" value="UniProtKB-KW"/>
</dbReference>
<keyword evidence="5" id="KW-0067">ATP-binding</keyword>
<dbReference type="PANTHER" id="PTHR33463:SF220">
    <property type="entry name" value="NB-ARC DOMAIN-CONTAINING PROTEIN"/>
    <property type="match status" value="1"/>
</dbReference>
<dbReference type="InterPro" id="IPR027417">
    <property type="entry name" value="P-loop_NTPase"/>
</dbReference>
<evidence type="ECO:0000256" key="6">
    <source>
        <dbReference type="SAM" id="Coils"/>
    </source>
</evidence>
<dbReference type="Gene3D" id="3.80.10.10">
    <property type="entry name" value="Ribonuclease Inhibitor"/>
    <property type="match status" value="1"/>
</dbReference>
<dbReference type="GO" id="GO:0006952">
    <property type="term" value="P:defense response"/>
    <property type="evidence" value="ECO:0007669"/>
    <property type="project" value="UniProtKB-KW"/>
</dbReference>
<feature type="coiled-coil region" evidence="6">
    <location>
        <begin position="29"/>
        <end position="63"/>
    </location>
</feature>
<dbReference type="PRINTS" id="PR00364">
    <property type="entry name" value="DISEASERSIST"/>
</dbReference>
<organism evidence="10">
    <name type="scientific">Brassica napus</name>
    <name type="common">Rape</name>
    <dbReference type="NCBI Taxonomy" id="3708"/>
    <lineage>
        <taxon>Eukaryota</taxon>
        <taxon>Viridiplantae</taxon>
        <taxon>Streptophyta</taxon>
        <taxon>Embryophyta</taxon>
        <taxon>Tracheophyta</taxon>
        <taxon>Spermatophyta</taxon>
        <taxon>Magnoliopsida</taxon>
        <taxon>eudicotyledons</taxon>
        <taxon>Gunneridae</taxon>
        <taxon>Pentapetalae</taxon>
        <taxon>rosids</taxon>
        <taxon>malvids</taxon>
        <taxon>Brassicales</taxon>
        <taxon>Brassicaceae</taxon>
        <taxon>Brassiceae</taxon>
        <taxon>Brassica</taxon>
    </lineage>
</organism>
<dbReference type="SUPFAM" id="SSF52058">
    <property type="entry name" value="L domain-like"/>
    <property type="match status" value="1"/>
</dbReference>
<comment type="similarity">
    <text evidence="1">Belongs to the disease resistance NB-LRR family.</text>
</comment>
<feature type="domain" description="Disease resistance R13L4/SHOC-2-like LRR" evidence="9">
    <location>
        <begin position="480"/>
        <end position="635"/>
    </location>
</feature>
<feature type="domain" description="Disease resistance protein At4g27190-like leucine-rich repeats" evidence="8">
    <location>
        <begin position="697"/>
        <end position="797"/>
    </location>
</feature>
<dbReference type="AlphaFoldDB" id="A0A816IR39"/>
<evidence type="ECO:0000256" key="1">
    <source>
        <dbReference type="ARBA" id="ARBA00008894"/>
    </source>
</evidence>
<dbReference type="Gene3D" id="3.40.50.300">
    <property type="entry name" value="P-loop containing nucleotide triphosphate hydrolases"/>
    <property type="match status" value="1"/>
</dbReference>
<dbReference type="InterPro" id="IPR002182">
    <property type="entry name" value="NB-ARC"/>
</dbReference>
<dbReference type="Pfam" id="PF23598">
    <property type="entry name" value="LRR_14"/>
    <property type="match status" value="1"/>
</dbReference>
<dbReference type="PANTHER" id="PTHR33463">
    <property type="entry name" value="NB-ARC DOMAIN-CONTAINING PROTEIN-RELATED"/>
    <property type="match status" value="1"/>
</dbReference>
<evidence type="ECO:0000256" key="4">
    <source>
        <dbReference type="ARBA" id="ARBA00022821"/>
    </source>
</evidence>
<evidence type="ECO:0000256" key="3">
    <source>
        <dbReference type="ARBA" id="ARBA00022741"/>
    </source>
</evidence>
<dbReference type="InterPro" id="IPR032675">
    <property type="entry name" value="LRR_dom_sf"/>
</dbReference>
<evidence type="ECO:0000256" key="2">
    <source>
        <dbReference type="ARBA" id="ARBA00022737"/>
    </source>
</evidence>
<name>A0A816IR39_BRANA</name>
<dbReference type="InterPro" id="IPR042197">
    <property type="entry name" value="Apaf_helical"/>
</dbReference>
<feature type="domain" description="NB-ARC" evidence="7">
    <location>
        <begin position="160"/>
        <end position="329"/>
    </location>
</feature>
<dbReference type="Proteomes" id="UP001295469">
    <property type="component" value="Chromosome C03"/>
</dbReference>
<dbReference type="FunFam" id="3.40.50.300:FF:001091">
    <property type="entry name" value="Probable disease resistance protein At1g61300"/>
    <property type="match status" value="1"/>
</dbReference>
<evidence type="ECO:0000256" key="5">
    <source>
        <dbReference type="ARBA" id="ARBA00022840"/>
    </source>
</evidence>
<proteinExistence type="inferred from homology"/>
<sequence>MGGCLSVSVPCDKVVDNFSQWLCVKGSYIHNLEENLRDLETAMEELKGRRDDLSTRVDNEEMKGLRKLSQVQVWLTKVGKLENDVNGLVNVRTTELERLCLCGVCSKSLKLSYRYGKRVFLKLAEVKKHKSEGVFEVVAGEAPASEVIARPIQPTIVGQEEVLEKAWNRLMSDDGVGIMGLHGMGGVGKTTLLTQINNKFIEKDNTFNVIWVDVSKELQIQKIQKQVAKKLGLDGEDWSRKDEEEKACAIHNVLKRRKFVLLMDDLWEKVELTQIGVPYPDRGNGCKIVFTTRSKEVCGRMRVDAEMEVQCLLPEDALELFKKVVGETTLRSDPSIPELAAEVAKKCHGLPLALTVIGEATSYRRTIREWKNAIHELNSNAVKFSDMEDKILPVLKFSYDSIEMAENKGYEIIGSLVRASLLMEVESNRAILIRMHDVVREMALWIASDFGKEKDAFIVHAGGRLREMPNVKNWKVVRRISLMDNCIEHLAGSPECLELTTFLVNNNRSLKDISMEFFKSMPKLVVLDLAGNGSLLEMPDGISKLVSLQYLNLAGTRIRDLPMCLLQELEKLIHLGLPRLTTIAGISRLQNLKILDLIFPSDLNTVEELETLKHLQVLYTRFNDDPLPLEKFLSSHRLTSCTREVYIKNMDLESSGLSLPVTMDKLKYLYTVNCRISEIKMGTICNKSKTVTPLHNPRNICFSSLSLVYLRDCECLKELTFLIFAPNLVELVIDYGIDVEDVINKEKAEESGIVPFLKLNRLVLISLPKLKNIYWSPLLLPSLEKVVIRDCPNLKKLPLSSQSGKQGEDGLIIRYDEEEWIEGVEWEDEATKTRFLSSCRKELSHFELSICF</sequence>
<evidence type="ECO:0000313" key="10">
    <source>
        <dbReference type="EMBL" id="CAF1712813.1"/>
    </source>
</evidence>
<keyword evidence="6" id="KW-0175">Coiled coil</keyword>
<dbReference type="EMBL" id="HG994367">
    <property type="protein sequence ID" value="CAF1712813.1"/>
    <property type="molecule type" value="Genomic_DNA"/>
</dbReference>
<dbReference type="FunFam" id="1.10.8.430:FF:000003">
    <property type="entry name" value="Probable disease resistance protein At5g66910"/>
    <property type="match status" value="1"/>
</dbReference>
<gene>
    <name evidence="10" type="ORF">DARMORV10_C03P92590.1</name>
</gene>
<dbReference type="Pfam" id="PF00931">
    <property type="entry name" value="NB-ARC"/>
    <property type="match status" value="1"/>
</dbReference>
<keyword evidence="3" id="KW-0547">Nucleotide-binding</keyword>
<dbReference type="Gene3D" id="1.10.8.430">
    <property type="entry name" value="Helical domain of apoptotic protease-activating factors"/>
    <property type="match status" value="1"/>
</dbReference>
<protein>
    <submittedName>
        <fullName evidence="10">(rape) hypothetical protein</fullName>
    </submittedName>
</protein>
<dbReference type="InterPro" id="IPR057135">
    <property type="entry name" value="At4g27190-like_LRR"/>
</dbReference>
<evidence type="ECO:0000259" key="7">
    <source>
        <dbReference type="Pfam" id="PF00931"/>
    </source>
</evidence>
<reference evidence="10" key="1">
    <citation type="submission" date="2021-01" db="EMBL/GenBank/DDBJ databases">
        <authorList>
            <consortium name="Genoscope - CEA"/>
            <person name="William W."/>
        </authorList>
    </citation>
    <scope>NUCLEOTIDE SEQUENCE</scope>
</reference>
<dbReference type="InterPro" id="IPR050905">
    <property type="entry name" value="Plant_NBS-LRR"/>
</dbReference>
<accession>A0A816IR39</accession>
<evidence type="ECO:0000259" key="9">
    <source>
        <dbReference type="Pfam" id="PF23598"/>
    </source>
</evidence>
<keyword evidence="2" id="KW-0677">Repeat</keyword>
<dbReference type="SUPFAM" id="SSF52540">
    <property type="entry name" value="P-loop containing nucleoside triphosphate hydrolases"/>
    <property type="match status" value="1"/>
</dbReference>
<dbReference type="InterPro" id="IPR055414">
    <property type="entry name" value="LRR_R13L4/SHOC2-like"/>
</dbReference>
<keyword evidence="4" id="KW-0611">Plant defense</keyword>
<dbReference type="GO" id="GO:0043531">
    <property type="term" value="F:ADP binding"/>
    <property type="evidence" value="ECO:0007669"/>
    <property type="project" value="InterPro"/>
</dbReference>
<dbReference type="Pfam" id="PF23247">
    <property type="entry name" value="LRR_RPS2"/>
    <property type="match status" value="1"/>
</dbReference>